<sequence>MNLVNSAYPAKLGYRITFYELGQDEEHGVQLRPLVSRGRSHRPSTHAQGNEAFDGMMELLNGSIESTSKSDVRGHDYTSYAQAAVSRGDALYGVISIDTNAEIALSESDEANLTPIADVLAAFFFAADPGNRDQAPEFYSEVQH</sequence>
<keyword evidence="2" id="KW-1185">Reference proteome</keyword>
<reference evidence="1 2" key="1">
    <citation type="submission" date="2020-03" db="EMBL/GenBank/DDBJ databases">
        <title>Leucobacter sp. nov., isolated from beetles.</title>
        <authorList>
            <person name="Hyun D.-W."/>
            <person name="Bae J.-W."/>
        </authorList>
    </citation>
    <scope>NUCLEOTIDE SEQUENCE [LARGE SCALE GENOMIC DNA]</scope>
    <source>
        <strain evidence="1 2">HDW9B</strain>
    </source>
</reference>
<proteinExistence type="predicted"/>
<gene>
    <name evidence="1" type="ORF">G7067_09310</name>
</gene>
<accession>A0A6G8FJU0</accession>
<name>A0A6G8FJU0_9MICO</name>
<dbReference type="RefSeq" id="WP_166323683.1">
    <property type="nucleotide sequence ID" value="NZ_CP049934.1"/>
</dbReference>
<dbReference type="EMBL" id="CP049934">
    <property type="protein sequence ID" value="QIM16563.1"/>
    <property type="molecule type" value="Genomic_DNA"/>
</dbReference>
<dbReference type="AlphaFoldDB" id="A0A6G8FJU0"/>
<protein>
    <submittedName>
        <fullName evidence="1">Uncharacterized protein</fullName>
    </submittedName>
</protein>
<evidence type="ECO:0000313" key="1">
    <source>
        <dbReference type="EMBL" id="QIM16563.1"/>
    </source>
</evidence>
<dbReference type="Proteomes" id="UP000501387">
    <property type="component" value="Chromosome"/>
</dbReference>
<dbReference type="KEGG" id="lins:G7067_09310"/>
<evidence type="ECO:0000313" key="2">
    <source>
        <dbReference type="Proteomes" id="UP000501387"/>
    </source>
</evidence>
<organism evidence="1 2">
    <name type="scientific">Leucobacter insecticola</name>
    <dbReference type="NCBI Taxonomy" id="2714934"/>
    <lineage>
        <taxon>Bacteria</taxon>
        <taxon>Bacillati</taxon>
        <taxon>Actinomycetota</taxon>
        <taxon>Actinomycetes</taxon>
        <taxon>Micrococcales</taxon>
        <taxon>Microbacteriaceae</taxon>
        <taxon>Leucobacter</taxon>
    </lineage>
</organism>